<comment type="catalytic activity">
    <reaction evidence="1">
        <text>an N-(acyl)-sphingosylphosphoethanolamine = an N-(acyl)-sphingosyl-1,3-cyclic phosphate + ethanolamine</text>
        <dbReference type="Rhea" id="RHEA:60648"/>
        <dbReference type="ChEBI" id="CHEBI:57603"/>
        <dbReference type="ChEBI" id="CHEBI:143891"/>
        <dbReference type="ChEBI" id="CHEBI:143892"/>
    </reaction>
</comment>
<dbReference type="GO" id="GO:0046872">
    <property type="term" value="F:metal ion binding"/>
    <property type="evidence" value="ECO:0007669"/>
    <property type="project" value="UniProtKB-KW"/>
</dbReference>
<evidence type="ECO:0000256" key="4">
    <source>
        <dbReference type="ARBA" id="ARBA00023157"/>
    </source>
</evidence>
<dbReference type="PROSITE" id="PS50007">
    <property type="entry name" value="PIPLC_X_DOMAIN"/>
    <property type="match status" value="1"/>
</dbReference>
<proteinExistence type="predicted"/>
<feature type="signal peptide" evidence="6">
    <location>
        <begin position="1"/>
        <end position="24"/>
    </location>
</feature>
<dbReference type="GO" id="GO:0008081">
    <property type="term" value="F:phosphoric diester hydrolase activity"/>
    <property type="evidence" value="ECO:0007669"/>
    <property type="project" value="InterPro"/>
</dbReference>
<evidence type="ECO:0000256" key="6">
    <source>
        <dbReference type="SAM" id="SignalP"/>
    </source>
</evidence>
<evidence type="ECO:0000256" key="2">
    <source>
        <dbReference type="ARBA" id="ARBA00022723"/>
    </source>
</evidence>
<dbReference type="InterPro" id="IPR051057">
    <property type="entry name" value="PI-PLC_domain"/>
</dbReference>
<evidence type="ECO:0000313" key="7">
    <source>
        <dbReference type="EMBL" id="NOV33350.1"/>
    </source>
</evidence>
<dbReference type="GO" id="GO:0016829">
    <property type="term" value="F:lyase activity"/>
    <property type="evidence" value="ECO:0007669"/>
    <property type="project" value="UniProtKB-KW"/>
</dbReference>
<reference evidence="7" key="1">
    <citation type="submission" date="2019-09" db="EMBL/GenBank/DDBJ databases">
        <title>Organ-specific transcriptomic study of the physiology of the cattle tick, Rhipicephalus microplus.</title>
        <authorList>
            <person name="Tirloni L."/>
            <person name="Braz G."/>
            <person name="Gandara A.C.P."/>
            <person name="Sabadin G.A."/>
            <person name="da Silva R.M."/>
            <person name="Guizzo M.G."/>
            <person name="Machado J.A."/>
            <person name="Costa E.P."/>
            <person name="Gomes H.F."/>
            <person name="Moraes J."/>
            <person name="Mota M.B.S."/>
            <person name="Mesquita R.D."/>
            <person name="Alvarenga P.H."/>
            <person name="Alves F."/>
            <person name="Seixas A."/>
            <person name="da Fonseca R.N."/>
            <person name="Fogaca A."/>
            <person name="Logullo C."/>
            <person name="Tanaka A."/>
            <person name="Daffre S."/>
            <person name="Termignoni C."/>
            <person name="Vaz I.S.Jr."/>
            <person name="Oliveira P.L."/>
            <person name="Ribeiro J.M."/>
        </authorList>
    </citation>
    <scope>NUCLEOTIDE SEQUENCE</scope>
    <source>
        <strain evidence="7">Porto Alegre</strain>
    </source>
</reference>
<dbReference type="SUPFAM" id="SSF51695">
    <property type="entry name" value="PLC-like phosphodiesterases"/>
    <property type="match status" value="1"/>
</dbReference>
<keyword evidence="6" id="KW-0732">Signal</keyword>
<dbReference type="OrthoDB" id="1046782at2759"/>
<dbReference type="GO" id="GO:0006629">
    <property type="term" value="P:lipid metabolic process"/>
    <property type="evidence" value="ECO:0007669"/>
    <property type="project" value="InterPro"/>
</dbReference>
<sequence length="457" mass="52032">MSCDMKTIILVRVTCTLLLTSAPAYSTGFKQRGVYLTVSSYEGPRRLPGHFEVNWYGVDVDHLNRTFAALLLEAPNSHNWKNAQLYPVKQSTGRVTTHVKFPKNSTQLAMTGNCLDYWAVLLEVDDVSGDNNAAVVDSSCFRGHPRWMQENCCHFYNLKVDEMFIPGTHDSAMYGLKRDWPVGDFIFTQDQTIAHQLAFGIRSLDLRVGFTDGAFWIFHNKFKAQVSLETVLRQVRTFVETTGEVVILDFHRFTLGFNRHVDPVEERHRTLVQLIMDTLTGAVGHRQLFNSTLEDLLGGCGARSRWRRPTVFIMYNYDYMGPNSEFLCPGVIQNWANAQDLEYLVEYLEKNACKKFPGTLSSAQAELTAKFPSQMDTIRQLAEIVNFNVTNLFREHFWNCTNIVTNDYFLGSGTVELAIEANKYRGKLKGGLGRCEHGLQRGLSTNRLRLETAFAKR</sequence>
<dbReference type="VEuPathDB" id="VectorBase:LOC119166743"/>
<evidence type="ECO:0000256" key="5">
    <source>
        <dbReference type="ARBA" id="ARBA00023239"/>
    </source>
</evidence>
<keyword evidence="5" id="KW-0456">Lyase</keyword>
<keyword evidence="4" id="KW-1015">Disulfide bond</keyword>
<evidence type="ECO:0000256" key="3">
    <source>
        <dbReference type="ARBA" id="ARBA00022842"/>
    </source>
</evidence>
<keyword evidence="2" id="KW-0479">Metal-binding</keyword>
<feature type="chain" id="PRO_5026699046" evidence="6">
    <location>
        <begin position="25"/>
        <end position="457"/>
    </location>
</feature>
<dbReference type="InterPro" id="IPR017946">
    <property type="entry name" value="PLC-like_Pdiesterase_TIM-brl"/>
</dbReference>
<organism evidence="7">
    <name type="scientific">Rhipicephalus microplus</name>
    <name type="common">Cattle tick</name>
    <name type="synonym">Boophilus microplus</name>
    <dbReference type="NCBI Taxonomy" id="6941"/>
    <lineage>
        <taxon>Eukaryota</taxon>
        <taxon>Metazoa</taxon>
        <taxon>Ecdysozoa</taxon>
        <taxon>Arthropoda</taxon>
        <taxon>Chelicerata</taxon>
        <taxon>Arachnida</taxon>
        <taxon>Acari</taxon>
        <taxon>Parasitiformes</taxon>
        <taxon>Ixodida</taxon>
        <taxon>Ixodoidea</taxon>
        <taxon>Ixodidae</taxon>
        <taxon>Rhipicephalinae</taxon>
        <taxon>Rhipicephalus</taxon>
        <taxon>Boophilus</taxon>
    </lineage>
</organism>
<evidence type="ECO:0000256" key="1">
    <source>
        <dbReference type="ARBA" id="ARBA00000110"/>
    </source>
</evidence>
<keyword evidence="3" id="KW-0460">Magnesium</keyword>
<dbReference type="PANTHER" id="PTHR13593">
    <property type="match status" value="1"/>
</dbReference>
<accession>A0A6M2CIZ9</accession>
<name>A0A6M2CIZ9_RHIMP</name>
<protein>
    <submittedName>
        <fullName evidence="7">Putative catalytic domain of phosphatidylinositol-specific phospholipase c x domain protein</fullName>
    </submittedName>
</protein>
<dbReference type="PANTHER" id="PTHR13593:SF103">
    <property type="entry name" value="RE10370P"/>
    <property type="match status" value="1"/>
</dbReference>
<dbReference type="EMBL" id="GHWJ01000613">
    <property type="protein sequence ID" value="NOV33350.1"/>
    <property type="molecule type" value="Transcribed_RNA"/>
</dbReference>
<dbReference type="Gene3D" id="3.20.20.190">
    <property type="entry name" value="Phosphatidylinositol (PI) phosphodiesterase"/>
    <property type="match status" value="1"/>
</dbReference>
<dbReference type="AlphaFoldDB" id="A0A6M2CIZ9"/>